<dbReference type="EMBL" id="KZ613945">
    <property type="protein sequence ID" value="PMD40477.1"/>
    <property type="molecule type" value="Genomic_DNA"/>
</dbReference>
<dbReference type="AlphaFoldDB" id="A0A2J6RPP2"/>
<keyword evidence="2" id="KW-0472">Membrane</keyword>
<feature type="transmembrane region" description="Helical" evidence="2">
    <location>
        <begin position="6"/>
        <end position="26"/>
    </location>
</feature>
<feature type="region of interest" description="Disordered" evidence="1">
    <location>
        <begin position="36"/>
        <end position="58"/>
    </location>
</feature>
<gene>
    <name evidence="3" type="ORF">L207DRAFT_511951</name>
</gene>
<dbReference type="OrthoDB" id="3560825at2759"/>
<protein>
    <submittedName>
        <fullName evidence="3">Uncharacterized protein</fullName>
    </submittedName>
</protein>
<evidence type="ECO:0000313" key="4">
    <source>
        <dbReference type="Proteomes" id="UP000235786"/>
    </source>
</evidence>
<feature type="non-terminal residue" evidence="3">
    <location>
        <position position="93"/>
    </location>
</feature>
<name>A0A2J6RPP2_HYAVF</name>
<accession>A0A2J6RPP2</accession>
<dbReference type="Proteomes" id="UP000235786">
    <property type="component" value="Unassembled WGS sequence"/>
</dbReference>
<keyword evidence="2" id="KW-1133">Transmembrane helix</keyword>
<sequence length="93" mass="10239">MVSTSDILTIISLIIATLLGLSAIWATRRYNSNTRGATDTEMGLLQDPAPIPTDEEEADTSAQILTHASEHRNNFHEVIGDALEVFSRHLRAH</sequence>
<organism evidence="3 4">
    <name type="scientific">Hyaloscypha variabilis (strain UAMH 11265 / GT02V1 / F)</name>
    <name type="common">Meliniomyces variabilis</name>
    <dbReference type="NCBI Taxonomy" id="1149755"/>
    <lineage>
        <taxon>Eukaryota</taxon>
        <taxon>Fungi</taxon>
        <taxon>Dikarya</taxon>
        <taxon>Ascomycota</taxon>
        <taxon>Pezizomycotina</taxon>
        <taxon>Leotiomycetes</taxon>
        <taxon>Helotiales</taxon>
        <taxon>Hyaloscyphaceae</taxon>
        <taxon>Hyaloscypha</taxon>
        <taxon>Hyaloscypha variabilis</taxon>
    </lineage>
</organism>
<evidence type="ECO:0000256" key="2">
    <source>
        <dbReference type="SAM" id="Phobius"/>
    </source>
</evidence>
<keyword evidence="2" id="KW-0812">Transmembrane</keyword>
<keyword evidence="4" id="KW-1185">Reference proteome</keyword>
<reference evidence="3 4" key="1">
    <citation type="submission" date="2016-04" db="EMBL/GenBank/DDBJ databases">
        <title>A degradative enzymes factory behind the ericoid mycorrhizal symbiosis.</title>
        <authorList>
            <consortium name="DOE Joint Genome Institute"/>
            <person name="Martino E."/>
            <person name="Morin E."/>
            <person name="Grelet G."/>
            <person name="Kuo A."/>
            <person name="Kohler A."/>
            <person name="Daghino S."/>
            <person name="Barry K."/>
            <person name="Choi C."/>
            <person name="Cichocki N."/>
            <person name="Clum A."/>
            <person name="Copeland A."/>
            <person name="Hainaut M."/>
            <person name="Haridas S."/>
            <person name="Labutti K."/>
            <person name="Lindquist E."/>
            <person name="Lipzen A."/>
            <person name="Khouja H.-R."/>
            <person name="Murat C."/>
            <person name="Ohm R."/>
            <person name="Olson A."/>
            <person name="Spatafora J."/>
            <person name="Veneault-Fourrey C."/>
            <person name="Henrissat B."/>
            <person name="Grigoriev I."/>
            <person name="Martin F."/>
            <person name="Perotto S."/>
        </authorList>
    </citation>
    <scope>NUCLEOTIDE SEQUENCE [LARGE SCALE GENOMIC DNA]</scope>
    <source>
        <strain evidence="3 4">F</strain>
    </source>
</reference>
<evidence type="ECO:0000313" key="3">
    <source>
        <dbReference type="EMBL" id="PMD40477.1"/>
    </source>
</evidence>
<evidence type="ECO:0000256" key="1">
    <source>
        <dbReference type="SAM" id="MobiDB-lite"/>
    </source>
</evidence>
<proteinExistence type="predicted"/>